<feature type="coiled-coil region" evidence="9">
    <location>
        <begin position="195"/>
        <end position="229"/>
    </location>
</feature>
<evidence type="ECO:0000256" key="10">
    <source>
        <dbReference type="SAM" id="MobiDB-lite"/>
    </source>
</evidence>
<keyword evidence="3" id="KW-0053">Apoptosis</keyword>
<dbReference type="Gene3D" id="1.25.40.20">
    <property type="entry name" value="Ankyrin repeat-containing domain"/>
    <property type="match status" value="1"/>
</dbReference>
<proteinExistence type="predicted"/>
<dbReference type="SUPFAM" id="SSF48403">
    <property type="entry name" value="Ankyrin repeat"/>
    <property type="match status" value="1"/>
</dbReference>
<dbReference type="InterPro" id="IPR036028">
    <property type="entry name" value="SH3-like_dom_sf"/>
</dbReference>
<evidence type="ECO:0000256" key="7">
    <source>
        <dbReference type="PROSITE-ProRule" id="PRU00023"/>
    </source>
</evidence>
<dbReference type="InterPro" id="IPR002110">
    <property type="entry name" value="Ankyrin_rpt"/>
</dbReference>
<dbReference type="EMBL" id="HBUF01341239">
    <property type="protein sequence ID" value="CAG6703875.1"/>
    <property type="molecule type" value="Transcribed_RNA"/>
</dbReference>
<dbReference type="EMBL" id="HBUF01053236">
    <property type="protein sequence ID" value="CAG6622736.1"/>
    <property type="molecule type" value="Transcribed_RNA"/>
</dbReference>
<feature type="region of interest" description="Disordered" evidence="10">
    <location>
        <begin position="626"/>
        <end position="688"/>
    </location>
</feature>
<dbReference type="Pfam" id="PF12796">
    <property type="entry name" value="Ank_2"/>
    <property type="match status" value="1"/>
</dbReference>
<keyword evidence="5 7" id="KW-0040">ANK repeat</keyword>
<dbReference type="SMART" id="SM00248">
    <property type="entry name" value="ANK"/>
    <property type="match status" value="2"/>
</dbReference>
<evidence type="ECO:0000256" key="1">
    <source>
        <dbReference type="ARBA" id="ARBA00004123"/>
    </source>
</evidence>
<evidence type="ECO:0000256" key="5">
    <source>
        <dbReference type="ARBA" id="ARBA00023043"/>
    </source>
</evidence>
<evidence type="ECO:0000256" key="4">
    <source>
        <dbReference type="ARBA" id="ARBA00022737"/>
    </source>
</evidence>
<feature type="compositionally biased region" description="Low complexity" evidence="10">
    <location>
        <begin position="568"/>
        <end position="579"/>
    </location>
</feature>
<dbReference type="AlphaFoldDB" id="A0A8D8XQU9"/>
<dbReference type="EMBL" id="HBUF01053234">
    <property type="protein sequence ID" value="CAG6622732.1"/>
    <property type="molecule type" value="Transcribed_RNA"/>
</dbReference>
<keyword evidence="6" id="KW-0539">Nucleus</keyword>
<dbReference type="EMBL" id="HBUF01053235">
    <property type="protein sequence ID" value="CAG6622734.1"/>
    <property type="molecule type" value="Transcribed_RNA"/>
</dbReference>
<feature type="repeat" description="ANK" evidence="7">
    <location>
        <begin position="777"/>
        <end position="809"/>
    </location>
</feature>
<dbReference type="PANTHER" id="PTHR24131:SF10">
    <property type="entry name" value="ANKYRIN-REPEAT, SH3-DOMAIN, AND PROLINE-RICH-REGION CONTAINING PROTEIN, ISOFORM B"/>
    <property type="match status" value="1"/>
</dbReference>
<feature type="domain" description="SH3" evidence="11">
    <location>
        <begin position="843"/>
        <end position="905"/>
    </location>
</feature>
<dbReference type="InterPro" id="IPR001452">
    <property type="entry name" value="SH3_domain"/>
</dbReference>
<evidence type="ECO:0000256" key="6">
    <source>
        <dbReference type="ARBA" id="ARBA00023242"/>
    </source>
</evidence>
<dbReference type="GO" id="GO:0006915">
    <property type="term" value="P:apoptotic process"/>
    <property type="evidence" value="ECO:0007669"/>
    <property type="project" value="UniProtKB-KW"/>
</dbReference>
<dbReference type="EMBL" id="HBUF01232161">
    <property type="protein sequence ID" value="CAG6673810.1"/>
    <property type="molecule type" value="Transcribed_RNA"/>
</dbReference>
<feature type="region of interest" description="Disordered" evidence="10">
    <location>
        <begin position="506"/>
        <end position="579"/>
    </location>
</feature>
<dbReference type="CDD" id="cd11807">
    <property type="entry name" value="SH3_ASPP"/>
    <property type="match status" value="1"/>
</dbReference>
<feature type="coiled-coil region" evidence="9">
    <location>
        <begin position="47"/>
        <end position="101"/>
    </location>
</feature>
<organism evidence="12">
    <name type="scientific">Cacopsylla melanoneura</name>
    <dbReference type="NCBI Taxonomy" id="428564"/>
    <lineage>
        <taxon>Eukaryota</taxon>
        <taxon>Metazoa</taxon>
        <taxon>Ecdysozoa</taxon>
        <taxon>Arthropoda</taxon>
        <taxon>Hexapoda</taxon>
        <taxon>Insecta</taxon>
        <taxon>Pterygota</taxon>
        <taxon>Neoptera</taxon>
        <taxon>Paraneoptera</taxon>
        <taxon>Hemiptera</taxon>
        <taxon>Sternorrhyncha</taxon>
        <taxon>Psylloidea</taxon>
        <taxon>Psyllidae</taxon>
        <taxon>Psyllinae</taxon>
        <taxon>Cacopsylla</taxon>
    </lineage>
</organism>
<feature type="region of interest" description="Disordered" evidence="10">
    <location>
        <begin position="298"/>
        <end position="318"/>
    </location>
</feature>
<accession>A0A8D8XQU9</accession>
<evidence type="ECO:0000256" key="9">
    <source>
        <dbReference type="SAM" id="Coils"/>
    </source>
</evidence>
<dbReference type="InterPro" id="IPR047163">
    <property type="entry name" value="ASPP1/2"/>
</dbReference>
<dbReference type="EMBL" id="HBUF01568140">
    <property type="protein sequence ID" value="CAG6765416.1"/>
    <property type="molecule type" value="Transcribed_RNA"/>
</dbReference>
<dbReference type="PROSITE" id="PS50088">
    <property type="entry name" value="ANK_REPEAT"/>
    <property type="match status" value="2"/>
</dbReference>
<keyword evidence="9" id="KW-0175">Coiled coil</keyword>
<dbReference type="EMBL" id="HBUF01053237">
    <property type="protein sequence ID" value="CAG6622738.1"/>
    <property type="molecule type" value="Transcribed_RNA"/>
</dbReference>
<feature type="region of interest" description="Disordered" evidence="10">
    <location>
        <begin position="1"/>
        <end position="21"/>
    </location>
</feature>
<dbReference type="PRINTS" id="PR00452">
    <property type="entry name" value="SH3DOMAIN"/>
</dbReference>
<feature type="repeat" description="ANK" evidence="7">
    <location>
        <begin position="744"/>
        <end position="776"/>
    </location>
</feature>
<evidence type="ECO:0000256" key="3">
    <source>
        <dbReference type="ARBA" id="ARBA00022703"/>
    </source>
</evidence>
<dbReference type="SMART" id="SM00326">
    <property type="entry name" value="SH3"/>
    <property type="match status" value="1"/>
</dbReference>
<feature type="compositionally biased region" description="Basic and acidic residues" evidence="10">
    <location>
        <begin position="301"/>
        <end position="318"/>
    </location>
</feature>
<feature type="compositionally biased region" description="Basic and acidic residues" evidence="10">
    <location>
        <begin position="653"/>
        <end position="670"/>
    </location>
</feature>
<comment type="subcellular location">
    <subcellularLocation>
        <location evidence="1">Nucleus</location>
    </subcellularLocation>
</comment>
<evidence type="ECO:0000259" key="11">
    <source>
        <dbReference type="PROSITE" id="PS50002"/>
    </source>
</evidence>
<dbReference type="PANTHER" id="PTHR24131">
    <property type="entry name" value="APOPTOSIS-STIMULATING OF P53 PROTEIN"/>
    <property type="match status" value="1"/>
</dbReference>
<dbReference type="EMBL" id="HBUF01341240">
    <property type="protein sequence ID" value="CAG6703877.1"/>
    <property type="molecule type" value="Transcribed_RNA"/>
</dbReference>
<reference evidence="12" key="1">
    <citation type="submission" date="2021-05" db="EMBL/GenBank/DDBJ databases">
        <authorList>
            <person name="Alioto T."/>
            <person name="Alioto T."/>
            <person name="Gomez Garrido J."/>
        </authorList>
    </citation>
    <scope>NUCLEOTIDE SEQUENCE</scope>
</reference>
<dbReference type="GO" id="GO:0042981">
    <property type="term" value="P:regulation of apoptotic process"/>
    <property type="evidence" value="ECO:0007669"/>
    <property type="project" value="InterPro"/>
</dbReference>
<feature type="region of interest" description="Disordered" evidence="10">
    <location>
        <begin position="375"/>
        <end position="397"/>
    </location>
</feature>
<evidence type="ECO:0000256" key="2">
    <source>
        <dbReference type="ARBA" id="ARBA00022443"/>
    </source>
</evidence>
<keyword evidence="2 8" id="KW-0728">SH3 domain</keyword>
<dbReference type="GO" id="GO:0002039">
    <property type="term" value="F:p53 binding"/>
    <property type="evidence" value="ECO:0007669"/>
    <property type="project" value="InterPro"/>
</dbReference>
<dbReference type="EMBL" id="HBUF01568141">
    <property type="protein sequence ID" value="CAG6765418.1"/>
    <property type="molecule type" value="Transcribed_RNA"/>
</dbReference>
<dbReference type="PROSITE" id="PS50297">
    <property type="entry name" value="ANK_REP_REGION"/>
    <property type="match status" value="2"/>
</dbReference>
<dbReference type="EMBL" id="HBUF01232160">
    <property type="protein sequence ID" value="CAG6673808.1"/>
    <property type="molecule type" value="Transcribed_RNA"/>
</dbReference>
<evidence type="ECO:0000313" key="12">
    <source>
        <dbReference type="EMBL" id="CAG6703879.1"/>
    </source>
</evidence>
<feature type="region of interest" description="Disordered" evidence="10">
    <location>
        <begin position="432"/>
        <end position="465"/>
    </location>
</feature>
<dbReference type="SUPFAM" id="SSF50044">
    <property type="entry name" value="SH3-domain"/>
    <property type="match status" value="1"/>
</dbReference>
<feature type="compositionally biased region" description="Basic and acidic residues" evidence="10">
    <location>
        <begin position="510"/>
        <end position="523"/>
    </location>
</feature>
<dbReference type="Pfam" id="PF00018">
    <property type="entry name" value="SH3_1"/>
    <property type="match status" value="1"/>
</dbReference>
<name>A0A8D8XQU9_9HEMI</name>
<sequence>MSGHDMTLRNRPYPSSSTVKPADLLTEGVELTLGELEDMAVRQQAQIDSQRQLIAAKEQRLRFLKQHEARHQQVAAEHERLRRLRDRVEQQEMKLRKLRALRGQVDQNKTNNVSLSSDLESIRALFNEKEKELCMAVAKVEELTHQLEDLKRGRTHQPSHPHLSAELENLRRELMYHNKLSEQQNVRLHQQRETLTKKQAEVNSVDLRISELQERLQRKRLLNQQLASQLNSNINASQHQLPPGKQQLIAQNSALAQINVNSLFRSMTSSNIAAVAPYLHVPSKPNLDNTHAMFQNQRQVESGHNHDRYPPSKMEDPRTHMKHKASENVNLLNNNEGKIPEFSANKSDPKYQTLPYNTKFAVNYLANTQNFKSMLRRPGEGNENISPAGSESSGGSSMIKEQLVHSIPIPSQVSKGLAIPALRNYMSRPVNQTMSSMAPSNSSSNSTSISTSQTQSSSSNNNNVAKPISSVAPVALHEQQQALVFQAASTKVHPVQPITLVSSSHQINIGKDKADRVESHTEGETLSPKPALPPKPAVPIKSSMPPPPPRQSNATATDNTEEETKSINNVDANKNNVDNVKTGHIEQRIFNLNLRDTDNNKRINGSIAISTQELDPSQPRRATLSIITKDTSLPPPLPTTEPPSDDNLNNNVDTDKSDKEKTTESPDQTDRVTFVDNSSPSETSSTQEITEVIKSALKSGKLGKKRCVSFDPLALLLDASLEGELELVMKTARLVKDPSAANDEGITALHNAICAGHFDIVRFLVQFGCDVNAQDSDGWMPLHCAASCNNLAMVRFLVEHGACIFATTHSDHETAAVKCEEDEEGFEGCSEFLYSVQEKLGILNNGAVYALYDYEANNQDELTFKTGECIIVLRKGDENEREWWWSKLNNKEGYVPRNLLGLYPRVQPQ</sequence>
<dbReference type="InterPro" id="IPR036770">
    <property type="entry name" value="Ankyrin_rpt-contain_sf"/>
</dbReference>
<feature type="compositionally biased region" description="Polar residues" evidence="10">
    <location>
        <begin position="675"/>
        <end position="688"/>
    </location>
</feature>
<feature type="compositionally biased region" description="Low complexity" evidence="10">
    <location>
        <begin position="440"/>
        <end position="463"/>
    </location>
</feature>
<keyword evidence="4" id="KW-0677">Repeat</keyword>
<dbReference type="FunFam" id="1.25.40.20:FF:000008">
    <property type="entry name" value="Apoptosis-stimulating of p53 protein 2 isoform 1"/>
    <property type="match status" value="1"/>
</dbReference>
<dbReference type="EMBL" id="HBUF01341241">
    <property type="protein sequence ID" value="CAG6703879.1"/>
    <property type="molecule type" value="Transcribed_RNA"/>
</dbReference>
<protein>
    <submittedName>
        <fullName evidence="12">Apoptosis-stimulating of p53 protein 2</fullName>
    </submittedName>
</protein>
<dbReference type="PROSITE" id="PS50002">
    <property type="entry name" value="SH3"/>
    <property type="match status" value="1"/>
</dbReference>
<evidence type="ECO:0000256" key="8">
    <source>
        <dbReference type="PROSITE-ProRule" id="PRU00192"/>
    </source>
</evidence>
<dbReference type="GO" id="GO:0005634">
    <property type="term" value="C:nucleus"/>
    <property type="evidence" value="ECO:0007669"/>
    <property type="project" value="UniProtKB-SubCell"/>
</dbReference>